<dbReference type="EMBL" id="FPHU01000113">
    <property type="protein sequence ID" value="SFV80824.1"/>
    <property type="molecule type" value="Genomic_DNA"/>
</dbReference>
<protein>
    <submittedName>
        <fullName evidence="1">Uncharacterized protein</fullName>
    </submittedName>
</protein>
<reference evidence="1" key="1">
    <citation type="submission" date="2016-10" db="EMBL/GenBank/DDBJ databases">
        <authorList>
            <person name="de Groot N.N."/>
        </authorList>
    </citation>
    <scope>NUCLEOTIDE SEQUENCE</scope>
</reference>
<organism evidence="1">
    <name type="scientific">hydrothermal vent metagenome</name>
    <dbReference type="NCBI Taxonomy" id="652676"/>
    <lineage>
        <taxon>unclassified sequences</taxon>
        <taxon>metagenomes</taxon>
        <taxon>ecological metagenomes</taxon>
    </lineage>
</organism>
<accession>A0A1W1DHN9</accession>
<name>A0A1W1DHN9_9ZZZZ</name>
<sequence>MPITTLALPFFCASTEPTAQPSFKKKSAVIGAIPTLPRMPSVPKKLLNLIPYYAL</sequence>
<evidence type="ECO:0000313" key="1">
    <source>
        <dbReference type="EMBL" id="SFV80824.1"/>
    </source>
</evidence>
<proteinExistence type="predicted"/>
<gene>
    <name evidence="1" type="ORF">MNB_SUP05-13-371</name>
</gene>
<dbReference type="AlphaFoldDB" id="A0A1W1DHN9"/>